<reference evidence="2 3" key="1">
    <citation type="submission" date="2018-01" db="EMBL/GenBank/DDBJ databases">
        <title>Complete genome sequence of Flavivirga eckloniae ECD14 isolated from seaweed Ecklonia cava.</title>
        <authorList>
            <person name="Lee J.H."/>
            <person name="Baik K.S."/>
            <person name="Seong C.N."/>
        </authorList>
    </citation>
    <scope>NUCLEOTIDE SEQUENCE [LARGE SCALE GENOMIC DNA]</scope>
    <source>
        <strain evidence="2 3">ECD14</strain>
    </source>
</reference>
<keyword evidence="1" id="KW-0812">Transmembrane</keyword>
<accession>A0A2K9PUX7</accession>
<dbReference type="Proteomes" id="UP000235826">
    <property type="component" value="Chromosome"/>
</dbReference>
<evidence type="ECO:0000256" key="1">
    <source>
        <dbReference type="SAM" id="Phobius"/>
    </source>
</evidence>
<keyword evidence="1" id="KW-0472">Membrane</keyword>
<feature type="transmembrane region" description="Helical" evidence="1">
    <location>
        <begin position="53"/>
        <end position="71"/>
    </location>
</feature>
<feature type="transmembrane region" description="Helical" evidence="1">
    <location>
        <begin position="120"/>
        <end position="142"/>
    </location>
</feature>
<evidence type="ECO:0000313" key="3">
    <source>
        <dbReference type="Proteomes" id="UP000235826"/>
    </source>
</evidence>
<dbReference type="RefSeq" id="WP_102757499.1">
    <property type="nucleotide sequence ID" value="NZ_CP025791.1"/>
</dbReference>
<dbReference type="KEGG" id="fek:C1H87_19925"/>
<protein>
    <submittedName>
        <fullName evidence="2">Uncharacterized protein</fullName>
    </submittedName>
</protein>
<organism evidence="2 3">
    <name type="scientific">Flavivirga eckloniae</name>
    <dbReference type="NCBI Taxonomy" id="1803846"/>
    <lineage>
        <taxon>Bacteria</taxon>
        <taxon>Pseudomonadati</taxon>
        <taxon>Bacteroidota</taxon>
        <taxon>Flavobacteriia</taxon>
        <taxon>Flavobacteriales</taxon>
        <taxon>Flavobacteriaceae</taxon>
        <taxon>Flavivirga</taxon>
    </lineage>
</organism>
<name>A0A2K9PUX7_9FLAO</name>
<proteinExistence type="predicted"/>
<dbReference type="AlphaFoldDB" id="A0A2K9PUX7"/>
<feature type="transmembrane region" description="Helical" evidence="1">
    <location>
        <begin position="24"/>
        <end position="41"/>
    </location>
</feature>
<keyword evidence="3" id="KW-1185">Reference proteome</keyword>
<evidence type="ECO:0000313" key="2">
    <source>
        <dbReference type="EMBL" id="AUP80854.1"/>
    </source>
</evidence>
<keyword evidence="1" id="KW-1133">Transmembrane helix</keyword>
<sequence>MESISQISIETLISYHKQEGIEELTYLTILFTVIIGIIGYLGTAQRIEKSARLLILLFYTGLHFAMVMSFLESMKIHSALHEEIRIYVEENPLVFYKGEKSPLFNVLKTIEPHNLNNMRIAGYLLLAFVVLSILSVGENRILHWSWLVKKRKPKKKKPQNQ</sequence>
<dbReference type="EMBL" id="CP025791">
    <property type="protein sequence ID" value="AUP80854.1"/>
    <property type="molecule type" value="Genomic_DNA"/>
</dbReference>
<gene>
    <name evidence="2" type="ORF">C1H87_19925</name>
</gene>